<accession>A0A2N0QMN9</accession>
<organism evidence="1 2">
    <name type="scientific">Rhizophagus irregularis</name>
    <dbReference type="NCBI Taxonomy" id="588596"/>
    <lineage>
        <taxon>Eukaryota</taxon>
        <taxon>Fungi</taxon>
        <taxon>Fungi incertae sedis</taxon>
        <taxon>Mucoromycota</taxon>
        <taxon>Glomeromycotina</taxon>
        <taxon>Glomeromycetes</taxon>
        <taxon>Glomerales</taxon>
        <taxon>Glomeraceae</taxon>
        <taxon>Rhizophagus</taxon>
    </lineage>
</organism>
<name>A0A2N0QMN9_9GLOM</name>
<evidence type="ECO:0000313" key="1">
    <source>
        <dbReference type="EMBL" id="PKC52315.1"/>
    </source>
</evidence>
<dbReference type="Proteomes" id="UP000232688">
    <property type="component" value="Unassembled WGS sequence"/>
</dbReference>
<sequence length="208" mass="25036">MIYIEMVKGLTDTSKFIDNLCESILEALWSFNRTHRTIFQDMTHMIEEKVTWAIFKKNTGFNCTTISVNNNFIKHLKLTNNLLPTLEIMKERRYDLYGNAKCRLCLVENEDNDHIIYCQQLRDKWLIVANNTINKCEQMLKNFLSKKEYIQLNQEDTQQLYLWNRNFFIHITGFNRELPIPFVHLMLRNFFPKGRYRELRLFGNHVVT</sequence>
<proteinExistence type="predicted"/>
<dbReference type="EMBL" id="LLXH01006006">
    <property type="protein sequence ID" value="PKC52315.1"/>
    <property type="molecule type" value="Genomic_DNA"/>
</dbReference>
<dbReference type="AlphaFoldDB" id="A0A2N0QMN9"/>
<gene>
    <name evidence="1" type="ORF">RhiirA1_481795</name>
</gene>
<evidence type="ECO:0000313" key="2">
    <source>
        <dbReference type="Proteomes" id="UP000232688"/>
    </source>
</evidence>
<comment type="caution">
    <text evidence="1">The sequence shown here is derived from an EMBL/GenBank/DDBJ whole genome shotgun (WGS) entry which is preliminary data.</text>
</comment>
<reference evidence="1 2" key="1">
    <citation type="submission" date="2017-10" db="EMBL/GenBank/DDBJ databases">
        <title>Extensive intraspecific genome diversity in a model arbuscular mycorrhizal fungus.</title>
        <authorList>
            <person name="Chen E.C.H."/>
            <person name="Morin E."/>
            <person name="Baudet D."/>
            <person name="Noel J."/>
            <person name="Ndikumana S."/>
            <person name="Charron P."/>
            <person name="St-Onge C."/>
            <person name="Giorgi J."/>
            <person name="Grigoriev I.V."/>
            <person name="Roux C."/>
            <person name="Martin F.M."/>
            <person name="Corradi N."/>
        </authorList>
    </citation>
    <scope>NUCLEOTIDE SEQUENCE [LARGE SCALE GENOMIC DNA]</scope>
    <source>
        <strain evidence="1 2">A1</strain>
    </source>
</reference>
<reference evidence="1 2" key="2">
    <citation type="submission" date="2017-10" db="EMBL/GenBank/DDBJ databases">
        <title>Genome analyses suggest a sexual origin of heterokaryosis in a supposedly ancient asexual fungus.</title>
        <authorList>
            <person name="Corradi N."/>
            <person name="Sedzielewska K."/>
            <person name="Noel J."/>
            <person name="Charron P."/>
            <person name="Farinelli L."/>
            <person name="Marton T."/>
            <person name="Kruger M."/>
            <person name="Pelin A."/>
            <person name="Brachmann A."/>
            <person name="Corradi N."/>
        </authorList>
    </citation>
    <scope>NUCLEOTIDE SEQUENCE [LARGE SCALE GENOMIC DNA]</scope>
    <source>
        <strain evidence="1 2">A1</strain>
    </source>
</reference>
<protein>
    <submittedName>
        <fullName evidence="1">Uncharacterized protein</fullName>
    </submittedName>
</protein>
<dbReference type="VEuPathDB" id="FungiDB:RhiirA1_481795"/>